<name>A0A840NPE0_9HYPH</name>
<evidence type="ECO:0000313" key="1">
    <source>
        <dbReference type="EMBL" id="MBB5073404.1"/>
    </source>
</evidence>
<keyword evidence="2" id="KW-1185">Reference proteome</keyword>
<evidence type="ECO:0000313" key="2">
    <source>
        <dbReference type="Proteomes" id="UP000561417"/>
    </source>
</evidence>
<dbReference type="Proteomes" id="UP000561417">
    <property type="component" value="Unassembled WGS sequence"/>
</dbReference>
<accession>A0A840NPE0</accession>
<protein>
    <submittedName>
        <fullName evidence="1">Uncharacterized protein</fullName>
    </submittedName>
</protein>
<reference evidence="1 2" key="1">
    <citation type="submission" date="2020-08" db="EMBL/GenBank/DDBJ databases">
        <title>Genomic Encyclopedia of Type Strains, Phase IV (KMG-IV): sequencing the most valuable type-strain genomes for metagenomic binning, comparative biology and taxonomic classification.</title>
        <authorList>
            <person name="Goeker M."/>
        </authorList>
    </citation>
    <scope>NUCLEOTIDE SEQUENCE [LARGE SCALE GENOMIC DNA]</scope>
    <source>
        <strain evidence="1 2">DSM 28538</strain>
    </source>
</reference>
<comment type="caution">
    <text evidence="1">The sequence shown here is derived from an EMBL/GenBank/DDBJ whole genome shotgun (WGS) entry which is preliminary data.</text>
</comment>
<organism evidence="1 2">
    <name type="scientific">Bartonella callosciuri</name>
    <dbReference type="NCBI Taxonomy" id="686223"/>
    <lineage>
        <taxon>Bacteria</taxon>
        <taxon>Pseudomonadati</taxon>
        <taxon>Pseudomonadota</taxon>
        <taxon>Alphaproteobacteria</taxon>
        <taxon>Hyphomicrobiales</taxon>
        <taxon>Bartonellaceae</taxon>
        <taxon>Bartonella</taxon>
    </lineage>
</organism>
<dbReference type="EMBL" id="JACHIM010000002">
    <property type="protein sequence ID" value="MBB5073404.1"/>
    <property type="molecule type" value="Genomic_DNA"/>
</dbReference>
<gene>
    <name evidence="1" type="ORF">HNQ69_000525</name>
</gene>
<sequence length="53" mass="6475">MRGAIRYLFPLKTHVDNMREKKQDQPHVKPQYINDLLFFHILKASEKFFSLHF</sequence>
<dbReference type="AlphaFoldDB" id="A0A840NPE0"/>
<proteinExistence type="predicted"/>